<name>A0ABR1GZH9_9HYPO</name>
<protein>
    <submittedName>
        <fullName evidence="2">Uncharacterized protein</fullName>
    </submittedName>
</protein>
<evidence type="ECO:0000313" key="2">
    <source>
        <dbReference type="EMBL" id="KAK7414230.1"/>
    </source>
</evidence>
<evidence type="ECO:0000313" key="3">
    <source>
        <dbReference type="Proteomes" id="UP001498476"/>
    </source>
</evidence>
<organism evidence="2 3">
    <name type="scientific">Neonectria punicea</name>
    <dbReference type="NCBI Taxonomy" id="979145"/>
    <lineage>
        <taxon>Eukaryota</taxon>
        <taxon>Fungi</taxon>
        <taxon>Dikarya</taxon>
        <taxon>Ascomycota</taxon>
        <taxon>Pezizomycotina</taxon>
        <taxon>Sordariomycetes</taxon>
        <taxon>Hypocreomycetidae</taxon>
        <taxon>Hypocreales</taxon>
        <taxon>Nectriaceae</taxon>
        <taxon>Neonectria</taxon>
    </lineage>
</organism>
<evidence type="ECO:0000256" key="1">
    <source>
        <dbReference type="SAM" id="MobiDB-lite"/>
    </source>
</evidence>
<feature type="region of interest" description="Disordered" evidence="1">
    <location>
        <begin position="47"/>
        <end position="68"/>
    </location>
</feature>
<dbReference type="Proteomes" id="UP001498476">
    <property type="component" value="Unassembled WGS sequence"/>
</dbReference>
<gene>
    <name evidence="2" type="ORF">QQX98_006925</name>
</gene>
<dbReference type="EMBL" id="JAZAVJ010000108">
    <property type="protein sequence ID" value="KAK7414230.1"/>
    <property type="molecule type" value="Genomic_DNA"/>
</dbReference>
<keyword evidence="3" id="KW-1185">Reference proteome</keyword>
<sequence>MLSVLLASTGTDHPFTEEVSYLLPPESHLGNDPPAGGFLSHTWRQAQAPNDEDGSEDDDSDPFDGLYSQPGQVVAAEHIDDSSDALEFRRCGMKLAALGMNPHTFTPHSLSRISRATRTNQFPQTSNGHELASVLLYDLSLILELRRVSSDVNAVEEHFNSITSLYITRITSTTKDHPGEAFSRHLDVQ</sequence>
<feature type="compositionally biased region" description="Acidic residues" evidence="1">
    <location>
        <begin position="50"/>
        <end position="62"/>
    </location>
</feature>
<comment type="caution">
    <text evidence="2">The sequence shown here is derived from an EMBL/GenBank/DDBJ whole genome shotgun (WGS) entry which is preliminary data.</text>
</comment>
<proteinExistence type="predicted"/>
<accession>A0ABR1GZH9</accession>
<reference evidence="2 3" key="1">
    <citation type="journal article" date="2025" name="Microbiol. Resour. Announc.">
        <title>Draft genome sequences for Neonectria magnoliae and Neonectria punicea, canker pathogens of Liriodendron tulipifera and Acer saccharum in West Virginia.</title>
        <authorList>
            <person name="Petronek H.M."/>
            <person name="Kasson M.T."/>
            <person name="Metheny A.M."/>
            <person name="Stauder C.M."/>
            <person name="Lovett B."/>
            <person name="Lynch S.C."/>
            <person name="Garnas J.R."/>
            <person name="Kasson L.R."/>
            <person name="Stajich J.E."/>
        </authorList>
    </citation>
    <scope>NUCLEOTIDE SEQUENCE [LARGE SCALE GENOMIC DNA]</scope>
    <source>
        <strain evidence="2 3">NRRL 64653</strain>
    </source>
</reference>